<feature type="non-terminal residue" evidence="2">
    <location>
        <position position="81"/>
    </location>
</feature>
<feature type="region of interest" description="Disordered" evidence="1">
    <location>
        <begin position="58"/>
        <end position="81"/>
    </location>
</feature>
<dbReference type="EMBL" id="HACG01007137">
    <property type="protein sequence ID" value="CEK54002.1"/>
    <property type="molecule type" value="Transcribed_RNA"/>
</dbReference>
<evidence type="ECO:0000256" key="1">
    <source>
        <dbReference type="SAM" id="MobiDB-lite"/>
    </source>
</evidence>
<feature type="region of interest" description="Disordered" evidence="1">
    <location>
        <begin position="1"/>
        <end position="20"/>
    </location>
</feature>
<feature type="non-terminal residue" evidence="2">
    <location>
        <position position="1"/>
    </location>
</feature>
<evidence type="ECO:0000313" key="2">
    <source>
        <dbReference type="EMBL" id="CEK54002.1"/>
    </source>
</evidence>
<organism evidence="2">
    <name type="scientific">Arion vulgaris</name>
    <dbReference type="NCBI Taxonomy" id="1028688"/>
    <lineage>
        <taxon>Eukaryota</taxon>
        <taxon>Metazoa</taxon>
        <taxon>Spiralia</taxon>
        <taxon>Lophotrochozoa</taxon>
        <taxon>Mollusca</taxon>
        <taxon>Gastropoda</taxon>
        <taxon>Heterobranchia</taxon>
        <taxon>Euthyneura</taxon>
        <taxon>Panpulmonata</taxon>
        <taxon>Eupulmonata</taxon>
        <taxon>Stylommatophora</taxon>
        <taxon>Helicina</taxon>
        <taxon>Arionoidea</taxon>
        <taxon>Arionidae</taxon>
        <taxon>Arion</taxon>
    </lineage>
</organism>
<gene>
    <name evidence="2" type="primary">ORF21736</name>
</gene>
<feature type="compositionally biased region" description="Polar residues" evidence="1">
    <location>
        <begin position="1"/>
        <end position="11"/>
    </location>
</feature>
<dbReference type="AlphaFoldDB" id="A0A0B6YCJ8"/>
<accession>A0A0B6YCJ8</accession>
<reference evidence="2" key="1">
    <citation type="submission" date="2014-12" db="EMBL/GenBank/DDBJ databases">
        <title>Insight into the proteome of Arion vulgaris.</title>
        <authorList>
            <person name="Aradska J."/>
            <person name="Bulat T."/>
            <person name="Smidak R."/>
            <person name="Sarate P."/>
            <person name="Gangsoo J."/>
            <person name="Sialana F."/>
            <person name="Bilban M."/>
            <person name="Lubec G."/>
        </authorList>
    </citation>
    <scope>NUCLEOTIDE SEQUENCE</scope>
    <source>
        <tissue evidence="2">Skin</tissue>
    </source>
</reference>
<protein>
    <submittedName>
        <fullName evidence="2">Uncharacterized protein</fullName>
    </submittedName>
</protein>
<name>A0A0B6YCJ8_9EUPU</name>
<sequence>APYTIPNSQGQVMGPAVSQGYDLSTRPSCAMSVSGDRSSPGETMQEYVSKSSQINGNSSSGAFFVDGNQNMMRMDPVHYPP</sequence>
<proteinExistence type="predicted"/>